<keyword evidence="4 7" id="KW-0812">Transmembrane</keyword>
<dbReference type="Pfam" id="PF13715">
    <property type="entry name" value="CarbopepD_reg_2"/>
    <property type="match status" value="1"/>
</dbReference>
<evidence type="ECO:0000259" key="9">
    <source>
        <dbReference type="SMART" id="SM00965"/>
    </source>
</evidence>
<dbReference type="Gene3D" id="2.60.40.1120">
    <property type="entry name" value="Carboxypeptidase-like, regulatory domain"/>
    <property type="match status" value="1"/>
</dbReference>
<evidence type="ECO:0000256" key="4">
    <source>
        <dbReference type="ARBA" id="ARBA00022692"/>
    </source>
</evidence>
<accession>A0A2H9VSC5</accession>
<keyword evidence="6 7" id="KW-0998">Cell outer membrane</keyword>
<keyword evidence="3 7" id="KW-1134">Transmembrane beta strand</keyword>
<keyword evidence="2 7" id="KW-0813">Transport</keyword>
<feature type="region of interest" description="Disordered" evidence="8">
    <location>
        <begin position="351"/>
        <end position="381"/>
    </location>
</feature>
<dbReference type="Gene3D" id="2.170.130.10">
    <property type="entry name" value="TonB-dependent receptor, plug domain"/>
    <property type="match status" value="1"/>
</dbReference>
<dbReference type="EMBL" id="PGFJ01000001">
    <property type="protein sequence ID" value="PJJ83723.1"/>
    <property type="molecule type" value="Genomic_DNA"/>
</dbReference>
<dbReference type="InterPro" id="IPR037066">
    <property type="entry name" value="Plug_dom_sf"/>
</dbReference>
<dbReference type="InterPro" id="IPR023996">
    <property type="entry name" value="TonB-dep_OMP_SusC/RagA"/>
</dbReference>
<dbReference type="SMART" id="SM00965">
    <property type="entry name" value="STN"/>
    <property type="match status" value="1"/>
</dbReference>
<dbReference type="GO" id="GO:0009279">
    <property type="term" value="C:cell outer membrane"/>
    <property type="evidence" value="ECO:0007669"/>
    <property type="project" value="UniProtKB-SubCell"/>
</dbReference>
<dbReference type="InterPro" id="IPR023997">
    <property type="entry name" value="TonB-dep_OMP_SusC/RagA_CS"/>
</dbReference>
<dbReference type="InterPro" id="IPR039426">
    <property type="entry name" value="TonB-dep_rcpt-like"/>
</dbReference>
<feature type="domain" description="Secretin/TonB short N-terminal" evidence="9">
    <location>
        <begin position="48"/>
        <end position="100"/>
    </location>
</feature>
<dbReference type="NCBIfam" id="TIGR04056">
    <property type="entry name" value="OMP_RagA_SusC"/>
    <property type="match status" value="1"/>
</dbReference>
<evidence type="ECO:0000313" key="10">
    <source>
        <dbReference type="EMBL" id="PJJ83723.1"/>
    </source>
</evidence>
<evidence type="ECO:0000256" key="7">
    <source>
        <dbReference type="PROSITE-ProRule" id="PRU01360"/>
    </source>
</evidence>
<comment type="subcellular location">
    <subcellularLocation>
        <location evidence="1 7">Cell outer membrane</location>
        <topology evidence="1 7">Multi-pass membrane protein</topology>
    </subcellularLocation>
</comment>
<dbReference type="SUPFAM" id="SSF49464">
    <property type="entry name" value="Carboxypeptidase regulatory domain-like"/>
    <property type="match status" value="1"/>
</dbReference>
<sequence>MSKCILLLVIISTLQSFSKGYSQDKISINLHNVSLKTALKEIAKKSDYRFLYSDAVVDAVSNKVSLQANDATINQIVAQALAESDLTFKVNANLVLITKPVAIAITVRGKVTDNKNQPMPGVTVFEKSNPTNSTVTDGDGNYSISVADRNSVIVVRFIGFVPKEIPVGTQTSVNVTLEEENATLNEVVVVGYGTQKRASVTGAVSSVKGAELVQAPVPNISNSVLGRVAGVTGRQSNGGQPGSAGNSNLLVRGLSTTGNSAPLIIVDNVRRDNINQVDPNAIETVTVLKDAAATAPYGLGGANGVILITTKQGKTGAPVISLNSYYGIQNGTYMPKVLVAEDYMRLVNEASKNGGGGQINSDDKINNWDANSKKDPDRYPRNNTTDFIKKNAPMQSHNVQLSGGTDRIKYYSNLGFFYQDGMFPQINYTRYTYNMNLEAKVTNTTTFQVSINGSSEIDRGLDPGHNPTNLLRSTYKYIPTDVYKYSNGLWGASNGLSPYATLMSGGYSRGNYDQQLMSASIDQKLPIKGLSIKGVVSYDPNNWYRKQYHKPFYYYVANYNTTPYTYSRAASTSEGLVAYTYLQEYYDRGKNFTYQGYLTYHDTFGKHDINGLIVAEARNSKANNFNARINNYAIDLDELNFGSSNKNDYSISGTSSTTSQLGYVYRLSDTYDGKYTVEATGRYDGHFAFAPGKRYAFFPAFSAGWVLSNEDFMRNVGWINYFKIRGSWGKTGNLVSGGNFQWQDSYQLNNNNYAFGAGTLLQGTSPNTQANPLLTWEVAQKTDIGFESVLFKGKLNLEVGLFKQRRSNMLVNPQTVVSKEYGIGLSQVNGGIMEANGIEITAGTQHKFANGLQLSLSGNFTYANNKLLQTYESAATFNNPNRRRTGRQLGAQFGYKSLGLFHLSDDKNGDGVINAADGYTVNQFDAVLRPGNVKYADLSGPNGVPDGKIDANDETYLGYNPTPLITYGFTLGANWKGFDASFFFQGAAKTLIGVQNFLTVPFSNNSSNTGYEYYDNRWTPSNDMSAKYPRASSAPYNNDMQGSDFWLKDGSYLRLRTATLGYTIPQSVIKALKIKSIRLYVTGQNLFTISKLKFIDPELAGGYANSNATGAGSTSGSDTAWPIQRTWTFGLNATF</sequence>
<dbReference type="NCBIfam" id="TIGR04057">
    <property type="entry name" value="SusC_RagA_signa"/>
    <property type="match status" value="1"/>
</dbReference>
<reference evidence="10 11" key="1">
    <citation type="submission" date="2017-11" db="EMBL/GenBank/DDBJ databases">
        <title>Genomic Encyclopedia of Archaeal and Bacterial Type Strains, Phase II (KMG-II): From Individual Species to Whole Genera.</title>
        <authorList>
            <person name="Goeker M."/>
        </authorList>
    </citation>
    <scope>NUCLEOTIDE SEQUENCE [LARGE SCALE GENOMIC DNA]</scope>
    <source>
        <strain evidence="10 11">DSM 28175</strain>
    </source>
</reference>
<dbReference type="FunFam" id="2.170.130.10:FF:000003">
    <property type="entry name" value="SusC/RagA family TonB-linked outer membrane protein"/>
    <property type="match status" value="1"/>
</dbReference>
<proteinExistence type="inferred from homology"/>
<keyword evidence="11" id="KW-1185">Reference proteome</keyword>
<comment type="caution">
    <text evidence="10">The sequence shown here is derived from an EMBL/GenBank/DDBJ whole genome shotgun (WGS) entry which is preliminary data.</text>
</comment>
<name>A0A2H9VSC5_9SPHI</name>
<evidence type="ECO:0000256" key="3">
    <source>
        <dbReference type="ARBA" id="ARBA00022452"/>
    </source>
</evidence>
<dbReference type="Pfam" id="PF07715">
    <property type="entry name" value="Plug"/>
    <property type="match status" value="1"/>
</dbReference>
<dbReference type="InterPro" id="IPR012910">
    <property type="entry name" value="Plug_dom"/>
</dbReference>
<evidence type="ECO:0000256" key="5">
    <source>
        <dbReference type="ARBA" id="ARBA00023136"/>
    </source>
</evidence>
<comment type="similarity">
    <text evidence="7">Belongs to the TonB-dependent receptor family.</text>
</comment>
<gene>
    <name evidence="10" type="ORF">CLV57_0716</name>
</gene>
<dbReference type="Gene3D" id="3.55.50.30">
    <property type="match status" value="1"/>
</dbReference>
<evidence type="ECO:0000256" key="8">
    <source>
        <dbReference type="SAM" id="MobiDB-lite"/>
    </source>
</evidence>
<keyword evidence="5 7" id="KW-0472">Membrane</keyword>
<dbReference type="Gene3D" id="2.40.170.20">
    <property type="entry name" value="TonB-dependent receptor, beta-barrel domain"/>
    <property type="match status" value="1"/>
</dbReference>
<evidence type="ECO:0000256" key="6">
    <source>
        <dbReference type="ARBA" id="ARBA00023237"/>
    </source>
</evidence>
<dbReference type="AlphaFoldDB" id="A0A2H9VSC5"/>
<dbReference type="InterPro" id="IPR008969">
    <property type="entry name" value="CarboxyPept-like_regulatory"/>
</dbReference>
<organism evidence="10 11">
    <name type="scientific">Mucilaginibacter auburnensis</name>
    <dbReference type="NCBI Taxonomy" id="1457233"/>
    <lineage>
        <taxon>Bacteria</taxon>
        <taxon>Pseudomonadati</taxon>
        <taxon>Bacteroidota</taxon>
        <taxon>Sphingobacteriia</taxon>
        <taxon>Sphingobacteriales</taxon>
        <taxon>Sphingobacteriaceae</taxon>
        <taxon>Mucilaginibacter</taxon>
    </lineage>
</organism>
<dbReference type="InterPro" id="IPR036942">
    <property type="entry name" value="Beta-barrel_TonB_sf"/>
</dbReference>
<dbReference type="PROSITE" id="PS52016">
    <property type="entry name" value="TONB_DEPENDENT_REC_3"/>
    <property type="match status" value="1"/>
</dbReference>
<evidence type="ECO:0000256" key="1">
    <source>
        <dbReference type="ARBA" id="ARBA00004571"/>
    </source>
</evidence>
<dbReference type="Proteomes" id="UP000242687">
    <property type="component" value="Unassembled WGS sequence"/>
</dbReference>
<dbReference type="InterPro" id="IPR011662">
    <property type="entry name" value="Secretin/TonB_short_N"/>
</dbReference>
<evidence type="ECO:0000256" key="2">
    <source>
        <dbReference type="ARBA" id="ARBA00022448"/>
    </source>
</evidence>
<dbReference type="RefSeq" id="WP_169927055.1">
    <property type="nucleotide sequence ID" value="NZ_PGFJ01000001.1"/>
</dbReference>
<feature type="compositionally biased region" description="Basic and acidic residues" evidence="8">
    <location>
        <begin position="361"/>
        <end position="380"/>
    </location>
</feature>
<protein>
    <submittedName>
        <fullName evidence="10">TonB-linked SusC/RagA family outer membrane protein</fullName>
    </submittedName>
</protein>
<dbReference type="SUPFAM" id="SSF56935">
    <property type="entry name" value="Porins"/>
    <property type="match status" value="1"/>
</dbReference>
<evidence type="ECO:0000313" key="11">
    <source>
        <dbReference type="Proteomes" id="UP000242687"/>
    </source>
</evidence>